<proteinExistence type="predicted"/>
<keyword evidence="2" id="KW-1185">Reference proteome</keyword>
<protein>
    <submittedName>
        <fullName evidence="1">Uncharacterized protein</fullName>
    </submittedName>
</protein>
<gene>
    <name evidence="1" type="ORF">E2C01_077967</name>
</gene>
<sequence>MRPRDENDKPLVALTALVVTLLREALPTVTGEVHGKAVGAKLRAISYNKSLLKSVEMRAEVL</sequence>
<evidence type="ECO:0000313" key="1">
    <source>
        <dbReference type="EMBL" id="MPC83262.1"/>
    </source>
</evidence>
<name>A0A5B7IHC1_PORTR</name>
<comment type="caution">
    <text evidence="1">The sequence shown here is derived from an EMBL/GenBank/DDBJ whole genome shotgun (WGS) entry which is preliminary data.</text>
</comment>
<reference evidence="1 2" key="1">
    <citation type="submission" date="2019-05" db="EMBL/GenBank/DDBJ databases">
        <title>Another draft genome of Portunus trituberculatus and its Hox gene families provides insights of decapod evolution.</title>
        <authorList>
            <person name="Jeong J.-H."/>
            <person name="Song I."/>
            <person name="Kim S."/>
            <person name="Choi T."/>
            <person name="Kim D."/>
            <person name="Ryu S."/>
            <person name="Kim W."/>
        </authorList>
    </citation>
    <scope>NUCLEOTIDE SEQUENCE [LARGE SCALE GENOMIC DNA]</scope>
    <source>
        <tissue evidence="1">Muscle</tissue>
    </source>
</reference>
<evidence type="ECO:0000313" key="2">
    <source>
        <dbReference type="Proteomes" id="UP000324222"/>
    </source>
</evidence>
<dbReference type="EMBL" id="VSRR010062013">
    <property type="protein sequence ID" value="MPC83262.1"/>
    <property type="molecule type" value="Genomic_DNA"/>
</dbReference>
<organism evidence="1 2">
    <name type="scientific">Portunus trituberculatus</name>
    <name type="common">Swimming crab</name>
    <name type="synonym">Neptunus trituberculatus</name>
    <dbReference type="NCBI Taxonomy" id="210409"/>
    <lineage>
        <taxon>Eukaryota</taxon>
        <taxon>Metazoa</taxon>
        <taxon>Ecdysozoa</taxon>
        <taxon>Arthropoda</taxon>
        <taxon>Crustacea</taxon>
        <taxon>Multicrustacea</taxon>
        <taxon>Malacostraca</taxon>
        <taxon>Eumalacostraca</taxon>
        <taxon>Eucarida</taxon>
        <taxon>Decapoda</taxon>
        <taxon>Pleocyemata</taxon>
        <taxon>Brachyura</taxon>
        <taxon>Eubrachyura</taxon>
        <taxon>Portunoidea</taxon>
        <taxon>Portunidae</taxon>
        <taxon>Portuninae</taxon>
        <taxon>Portunus</taxon>
    </lineage>
</organism>
<accession>A0A5B7IHC1</accession>
<dbReference type="AlphaFoldDB" id="A0A5B7IHC1"/>
<dbReference type="Proteomes" id="UP000324222">
    <property type="component" value="Unassembled WGS sequence"/>
</dbReference>